<dbReference type="AlphaFoldDB" id="A0A9W8HX45"/>
<dbReference type="InterPro" id="IPR025304">
    <property type="entry name" value="ALIX_V_dom"/>
</dbReference>
<keyword evidence="2" id="KW-0175">Coiled coil</keyword>
<dbReference type="PROSITE" id="PS51180">
    <property type="entry name" value="BRO1"/>
    <property type="match status" value="1"/>
</dbReference>
<dbReference type="PANTHER" id="PTHR23030">
    <property type="entry name" value="PCD6 INTERACTING PROTEIN-RELATED"/>
    <property type="match status" value="1"/>
</dbReference>
<feature type="domain" description="BRO1" evidence="4">
    <location>
        <begin position="22"/>
        <end position="422"/>
    </location>
</feature>
<comment type="caution">
    <text evidence="5">The sequence shown here is derived from an EMBL/GenBank/DDBJ whole genome shotgun (WGS) entry which is preliminary data.</text>
</comment>
<dbReference type="SMART" id="SM01041">
    <property type="entry name" value="BRO1"/>
    <property type="match status" value="1"/>
</dbReference>
<dbReference type="Gene3D" id="1.20.140.50">
    <property type="entry name" value="alix/aip1 like domains"/>
    <property type="match status" value="1"/>
</dbReference>
<evidence type="ECO:0000256" key="3">
    <source>
        <dbReference type="SAM" id="MobiDB-lite"/>
    </source>
</evidence>
<proteinExistence type="inferred from homology"/>
<organism evidence="5 6">
    <name type="scientific">Coemansia guatemalensis</name>
    <dbReference type="NCBI Taxonomy" id="2761395"/>
    <lineage>
        <taxon>Eukaryota</taxon>
        <taxon>Fungi</taxon>
        <taxon>Fungi incertae sedis</taxon>
        <taxon>Zoopagomycota</taxon>
        <taxon>Kickxellomycotina</taxon>
        <taxon>Kickxellomycetes</taxon>
        <taxon>Kickxellales</taxon>
        <taxon>Kickxellaceae</taxon>
        <taxon>Coemansia</taxon>
    </lineage>
</organism>
<dbReference type="Pfam" id="PF13949">
    <property type="entry name" value="ALIX_LYPXL_bnd"/>
    <property type="match status" value="1"/>
</dbReference>
<name>A0A9W8HX45_9FUNG</name>
<sequence>MFLFKQTPAAAATDGVANESSTLLAVKFKATEKITFAKPLAEYIASSYAEPPEAYRDDLRVLDELREAATAALDVNQTALKRNTRYYGQLSFILSKFPADVNISFTWYNAFVTESEASCADLYFERASVLFNIGAAYSQLGCREGHNDKDSLNRAFGHFQHAAGVFAHLRQKIVSECRTQLTTDLSAYMLTTLENLMLCQAQECVWHRSVLNHMKDANIARVAAYVAELYDLAIQSGSQGSLANTIPAGWLEHLKIKMLYFRAEAQSRKSMDCLANSHYGEEVARLQAANEYCNQINEIVAYDQRWSKHVRAAVLEMVKSQYELIASNRQRAEHDNDVIYLDPVPATPSLPEISPYKLAQPIIPEIVENPGMFLGGDELGPPLFKALVPFVIHQAASLYEDRKDQLVNKDLITALDELTADCESVLNSLNLPHALEAIQKPIGLPPNILVGSDEIRSEGGYLGIKRLIDSAIASNAKATDMIDTAEKALDEEAREDQRVRQGAIPNSPRAQRVESSELTNKFRADIAKYRSVVTRARESDATIKAQIDTWSKFFSLLGSPRDEIERQVPSTTANPITDPHHSQIVGRLQQYMSEITLMRRERLKSTENLKRIAAEDDVTPALNEEMQRLTQKQQQSSSSILQFELHQFEDVFAARLDKYMTWRKYIEEEREAQSELLDSIREANQAFIVARSSHPLLQQREKSLSNLEMAVKRYREASFNLHDGSRFYASLESELAKLRDGCLDFAMARHIDALELMGVRQGETPADLAQAPENSNASLAEQHLQRQQQQAPPPPQNLVWDPSMPLKYTTPK</sequence>
<keyword evidence="6" id="KW-1185">Reference proteome</keyword>
<evidence type="ECO:0000256" key="2">
    <source>
        <dbReference type="SAM" id="Coils"/>
    </source>
</evidence>
<dbReference type="GO" id="GO:0005768">
    <property type="term" value="C:endosome"/>
    <property type="evidence" value="ECO:0007669"/>
    <property type="project" value="TreeGrafter"/>
</dbReference>
<dbReference type="Pfam" id="PF03097">
    <property type="entry name" value="BRO1"/>
    <property type="match status" value="1"/>
</dbReference>
<feature type="coiled-coil region" evidence="2">
    <location>
        <begin position="666"/>
        <end position="717"/>
    </location>
</feature>
<dbReference type="OrthoDB" id="64867at2759"/>
<gene>
    <name evidence="5" type="primary">RIM20</name>
    <name evidence="5" type="ORF">H4R20_002852</name>
</gene>
<dbReference type="InterPro" id="IPR004328">
    <property type="entry name" value="BRO1_dom"/>
</dbReference>
<evidence type="ECO:0000313" key="5">
    <source>
        <dbReference type="EMBL" id="KAJ2803542.1"/>
    </source>
</evidence>
<accession>A0A9W8HX45</accession>
<comment type="similarity">
    <text evidence="1">Belongs to the palA/RIM20 family.</text>
</comment>
<dbReference type="Gene3D" id="1.20.120.560">
    <property type="entry name" value="alix/aip1 in complex with the ypdl late domain"/>
    <property type="match status" value="1"/>
</dbReference>
<reference evidence="5" key="1">
    <citation type="submission" date="2022-07" db="EMBL/GenBank/DDBJ databases">
        <title>Phylogenomic reconstructions and comparative analyses of Kickxellomycotina fungi.</title>
        <authorList>
            <person name="Reynolds N.K."/>
            <person name="Stajich J.E."/>
            <person name="Barry K."/>
            <person name="Grigoriev I.V."/>
            <person name="Crous P."/>
            <person name="Smith M.E."/>
        </authorList>
    </citation>
    <scope>NUCLEOTIDE SEQUENCE</scope>
    <source>
        <strain evidence="5">NRRL 1565</strain>
    </source>
</reference>
<dbReference type="EMBL" id="JANBUO010000512">
    <property type="protein sequence ID" value="KAJ2803542.1"/>
    <property type="molecule type" value="Genomic_DNA"/>
</dbReference>
<evidence type="ECO:0000259" key="4">
    <source>
        <dbReference type="PROSITE" id="PS51180"/>
    </source>
</evidence>
<protein>
    <submittedName>
        <fullName evidence="5">PH-response regulator protein palA/rim20</fullName>
    </submittedName>
</protein>
<dbReference type="Proteomes" id="UP001140094">
    <property type="component" value="Unassembled WGS sequence"/>
</dbReference>
<dbReference type="Gene3D" id="1.25.40.280">
    <property type="entry name" value="alix/aip1 like domains"/>
    <property type="match status" value="1"/>
</dbReference>
<evidence type="ECO:0000313" key="6">
    <source>
        <dbReference type="Proteomes" id="UP001140094"/>
    </source>
</evidence>
<evidence type="ECO:0000256" key="1">
    <source>
        <dbReference type="ARBA" id="ARBA00038154"/>
    </source>
</evidence>
<feature type="region of interest" description="Disordered" evidence="3">
    <location>
        <begin position="492"/>
        <end position="511"/>
    </location>
</feature>
<dbReference type="InterPro" id="IPR038499">
    <property type="entry name" value="BRO1_sf"/>
</dbReference>
<feature type="region of interest" description="Disordered" evidence="3">
    <location>
        <begin position="768"/>
        <end position="812"/>
    </location>
</feature>
<dbReference type="PANTHER" id="PTHR23030:SF39">
    <property type="entry name" value="PROGRAMMED CELL DEATH 6-INTERACTING PROTEIN"/>
    <property type="match status" value="1"/>
</dbReference>